<keyword evidence="5 11" id="KW-0067">ATP-binding</keyword>
<dbReference type="GO" id="GO:0043138">
    <property type="term" value="F:3'-5' DNA helicase activity"/>
    <property type="evidence" value="ECO:0007669"/>
    <property type="project" value="UniProtKB-EC"/>
</dbReference>
<dbReference type="PANTHER" id="PTHR11070">
    <property type="entry name" value="UVRD / RECB / PCRA DNA HELICASE FAMILY MEMBER"/>
    <property type="match status" value="1"/>
</dbReference>
<evidence type="ECO:0000256" key="8">
    <source>
        <dbReference type="ARBA" id="ARBA00034617"/>
    </source>
</evidence>
<evidence type="ECO:0000256" key="10">
    <source>
        <dbReference type="ARBA" id="ARBA00048988"/>
    </source>
</evidence>
<evidence type="ECO:0000256" key="9">
    <source>
        <dbReference type="ARBA" id="ARBA00034808"/>
    </source>
</evidence>
<dbReference type="PROSITE" id="PS51198">
    <property type="entry name" value="UVRD_HELICASE_ATP_BIND"/>
    <property type="match status" value="1"/>
</dbReference>
<gene>
    <name evidence="14" type="ORF">H9841_00985</name>
</gene>
<evidence type="ECO:0000313" key="14">
    <source>
        <dbReference type="EMBL" id="HIY20460.1"/>
    </source>
</evidence>
<dbReference type="InterPro" id="IPR000212">
    <property type="entry name" value="DNA_helicase_UvrD/REP"/>
</dbReference>
<keyword evidence="6" id="KW-0238">DNA-binding</keyword>
<feature type="domain" description="UvrD-like helicase C-terminal" evidence="13">
    <location>
        <begin position="293"/>
        <end position="548"/>
    </location>
</feature>
<dbReference type="GO" id="GO:0016787">
    <property type="term" value="F:hydrolase activity"/>
    <property type="evidence" value="ECO:0007669"/>
    <property type="project" value="UniProtKB-UniRule"/>
</dbReference>
<evidence type="ECO:0000256" key="1">
    <source>
        <dbReference type="ARBA" id="ARBA00009922"/>
    </source>
</evidence>
<name>A0A9D1Y714_9FIRM</name>
<sequence length="699" mass="79612">MDYNAFQAKFHLSLTGQQGQAVQRTEGPVLLLAVPGSGKTTVLLARLGYLVFCREVEPQNILTVTYTVAATADLRRRCAALFGEELAGFLEFRTINGLCARMIRRYEQVTGRQAFELLSDEGEITRLLRELWVAQTRQFPSESDLKELRTQITYCKNQMLREEEMASIHLESGAEFLPLYRRYQEHLLRTRKMDYDDQMVYALRILRSCPPVLDFFQRRYHYLCVDEAQDTSKIQHAILRLLAREHRNLFLVGDEDQSIYGFRAAWPQALLEFDQVYPDAAVLFLEENFRSTPAIVGPADAFIRRNQARRDKHMFTRNPDGPPIRHTVLRDCRNQYRYLLEVAKNCTEETAVLYRNHASAVPLIDLLEQEGVPYRCRAGDGVFFSHATVRDITDAIRLAFEPSDGERFQRLYYKLGCPLKKERVQAVLRRHAQQPEENVLSLLLDSPGLEPWAAGKVKALRTHLTHLLEGNSFQAVNRIVNYMGYGEFLTNRGMDTSRLHPLLALSNQTPELEGFLRRLEELEEIVARGGTGDTDCPFLLSTIHASKGLEYEKVILIDVQDGLFPCIAEPAPGQRLSEEDQATLEEERRLFYVGLTRAKRQLEVLTCTREYGKPAPPVSSFVTAVVSPAAPMAEERLVPGRLEQYQPGTRVVHRRFGPGTILQLQGPYVLLALDGGECRKFDLEACLKKGLMGLETPSV</sequence>
<dbReference type="InterPro" id="IPR013986">
    <property type="entry name" value="DExx_box_DNA_helicase_dom_sf"/>
</dbReference>
<keyword evidence="7" id="KW-0413">Isomerase</keyword>
<dbReference type="InterPro" id="IPR027417">
    <property type="entry name" value="P-loop_NTPase"/>
</dbReference>
<dbReference type="PROSITE" id="PS51217">
    <property type="entry name" value="UVRD_HELICASE_CTER"/>
    <property type="match status" value="1"/>
</dbReference>
<dbReference type="PANTHER" id="PTHR11070:SF2">
    <property type="entry name" value="ATP-DEPENDENT DNA HELICASE SRS2"/>
    <property type="match status" value="1"/>
</dbReference>
<reference evidence="14" key="1">
    <citation type="journal article" date="2021" name="PeerJ">
        <title>Extensive microbial diversity within the chicken gut microbiome revealed by metagenomics and culture.</title>
        <authorList>
            <person name="Gilroy R."/>
            <person name="Ravi A."/>
            <person name="Getino M."/>
            <person name="Pursley I."/>
            <person name="Horton D.L."/>
            <person name="Alikhan N.F."/>
            <person name="Baker D."/>
            <person name="Gharbi K."/>
            <person name="Hall N."/>
            <person name="Watson M."/>
            <person name="Adriaenssens E.M."/>
            <person name="Foster-Nyarko E."/>
            <person name="Jarju S."/>
            <person name="Secka A."/>
            <person name="Antonio M."/>
            <person name="Oren A."/>
            <person name="Chaudhuri R.R."/>
            <person name="La Ragione R."/>
            <person name="Hildebrand F."/>
            <person name="Pallen M.J."/>
        </authorList>
    </citation>
    <scope>NUCLEOTIDE SEQUENCE</scope>
    <source>
        <strain evidence="14">ChiBcec16_6824</strain>
    </source>
</reference>
<dbReference type="Gene3D" id="3.40.50.300">
    <property type="entry name" value="P-loop containing nucleotide triphosphate hydrolases"/>
    <property type="match status" value="2"/>
</dbReference>
<evidence type="ECO:0000259" key="13">
    <source>
        <dbReference type="PROSITE" id="PS51217"/>
    </source>
</evidence>
<dbReference type="EC" id="5.6.2.4" evidence="9"/>
<feature type="binding site" evidence="11">
    <location>
        <begin position="33"/>
        <end position="40"/>
    </location>
    <ligand>
        <name>ATP</name>
        <dbReference type="ChEBI" id="CHEBI:30616"/>
    </ligand>
</feature>
<evidence type="ECO:0000256" key="5">
    <source>
        <dbReference type="ARBA" id="ARBA00022840"/>
    </source>
</evidence>
<dbReference type="GO" id="GO:0003677">
    <property type="term" value="F:DNA binding"/>
    <property type="evidence" value="ECO:0007669"/>
    <property type="project" value="UniProtKB-KW"/>
</dbReference>
<dbReference type="Proteomes" id="UP000823868">
    <property type="component" value="Unassembled WGS sequence"/>
</dbReference>
<keyword evidence="3 11" id="KW-0378">Hydrolase</keyword>
<organism evidence="14 15">
    <name type="scientific">Candidatus Flavonifractor merdigallinarum</name>
    <dbReference type="NCBI Taxonomy" id="2838589"/>
    <lineage>
        <taxon>Bacteria</taxon>
        <taxon>Bacillati</taxon>
        <taxon>Bacillota</taxon>
        <taxon>Clostridia</taxon>
        <taxon>Eubacteriales</taxon>
        <taxon>Oscillospiraceae</taxon>
        <taxon>Flavonifractor</taxon>
    </lineage>
</organism>
<dbReference type="EMBL" id="DXDX01000022">
    <property type="protein sequence ID" value="HIY20460.1"/>
    <property type="molecule type" value="Genomic_DNA"/>
</dbReference>
<dbReference type="Pfam" id="PF00580">
    <property type="entry name" value="UvrD-helicase"/>
    <property type="match status" value="1"/>
</dbReference>
<evidence type="ECO:0000256" key="3">
    <source>
        <dbReference type="ARBA" id="ARBA00022801"/>
    </source>
</evidence>
<keyword evidence="4 11" id="KW-0347">Helicase</keyword>
<accession>A0A9D1Y714</accession>
<dbReference type="InterPro" id="IPR014017">
    <property type="entry name" value="DNA_helicase_UvrD-like_C"/>
</dbReference>
<keyword evidence="2 11" id="KW-0547">Nucleotide-binding</keyword>
<comment type="catalytic activity">
    <reaction evidence="8">
        <text>Couples ATP hydrolysis with the unwinding of duplex DNA by translocating in the 3'-5' direction.</text>
        <dbReference type="EC" id="5.6.2.4"/>
    </reaction>
</comment>
<dbReference type="CDD" id="cd17932">
    <property type="entry name" value="DEXQc_UvrD"/>
    <property type="match status" value="1"/>
</dbReference>
<dbReference type="InterPro" id="IPR014016">
    <property type="entry name" value="UvrD-like_ATP-bd"/>
</dbReference>
<comment type="caution">
    <text evidence="14">The sequence shown here is derived from an EMBL/GenBank/DDBJ whole genome shotgun (WGS) entry which is preliminary data.</text>
</comment>
<dbReference type="Gene3D" id="1.10.10.160">
    <property type="match status" value="1"/>
</dbReference>
<feature type="domain" description="UvrD-like helicase ATP-binding" evidence="12">
    <location>
        <begin position="12"/>
        <end position="292"/>
    </location>
</feature>
<evidence type="ECO:0000256" key="4">
    <source>
        <dbReference type="ARBA" id="ARBA00022806"/>
    </source>
</evidence>
<dbReference type="GO" id="GO:0000725">
    <property type="term" value="P:recombinational repair"/>
    <property type="evidence" value="ECO:0007669"/>
    <property type="project" value="TreeGrafter"/>
</dbReference>
<evidence type="ECO:0000256" key="2">
    <source>
        <dbReference type="ARBA" id="ARBA00022741"/>
    </source>
</evidence>
<evidence type="ECO:0000313" key="15">
    <source>
        <dbReference type="Proteomes" id="UP000823868"/>
    </source>
</evidence>
<dbReference type="GO" id="GO:0005524">
    <property type="term" value="F:ATP binding"/>
    <property type="evidence" value="ECO:0007669"/>
    <property type="project" value="UniProtKB-UniRule"/>
</dbReference>
<evidence type="ECO:0000256" key="11">
    <source>
        <dbReference type="PROSITE-ProRule" id="PRU00560"/>
    </source>
</evidence>
<evidence type="ECO:0000256" key="7">
    <source>
        <dbReference type="ARBA" id="ARBA00023235"/>
    </source>
</evidence>
<protein>
    <recommendedName>
        <fullName evidence="9">DNA 3'-5' helicase</fullName>
        <ecNumber evidence="9">5.6.2.4</ecNumber>
    </recommendedName>
</protein>
<dbReference type="SUPFAM" id="SSF52540">
    <property type="entry name" value="P-loop containing nucleoside triphosphate hydrolases"/>
    <property type="match status" value="1"/>
</dbReference>
<evidence type="ECO:0000256" key="6">
    <source>
        <dbReference type="ARBA" id="ARBA00023125"/>
    </source>
</evidence>
<reference evidence="14" key="2">
    <citation type="submission" date="2021-04" db="EMBL/GenBank/DDBJ databases">
        <authorList>
            <person name="Gilroy R."/>
        </authorList>
    </citation>
    <scope>NUCLEOTIDE SEQUENCE</scope>
    <source>
        <strain evidence="14">ChiBcec16_6824</strain>
    </source>
</reference>
<comment type="catalytic activity">
    <reaction evidence="10">
        <text>ATP + H2O = ADP + phosphate + H(+)</text>
        <dbReference type="Rhea" id="RHEA:13065"/>
        <dbReference type="ChEBI" id="CHEBI:15377"/>
        <dbReference type="ChEBI" id="CHEBI:15378"/>
        <dbReference type="ChEBI" id="CHEBI:30616"/>
        <dbReference type="ChEBI" id="CHEBI:43474"/>
        <dbReference type="ChEBI" id="CHEBI:456216"/>
        <dbReference type="EC" id="5.6.2.4"/>
    </reaction>
</comment>
<dbReference type="Gene3D" id="1.10.486.10">
    <property type="entry name" value="PCRA, domain 4"/>
    <property type="match status" value="1"/>
</dbReference>
<dbReference type="CDD" id="cd18807">
    <property type="entry name" value="SF1_C_UvrD"/>
    <property type="match status" value="1"/>
</dbReference>
<dbReference type="Pfam" id="PF13361">
    <property type="entry name" value="UvrD_C"/>
    <property type="match status" value="2"/>
</dbReference>
<proteinExistence type="inferred from homology"/>
<dbReference type="AlphaFoldDB" id="A0A9D1Y714"/>
<evidence type="ECO:0000259" key="12">
    <source>
        <dbReference type="PROSITE" id="PS51198"/>
    </source>
</evidence>
<comment type="similarity">
    <text evidence="1">Belongs to the helicase family. UvrD subfamily.</text>
</comment>